<name>Q24FF0_TETTS</name>
<dbReference type="InParanoid" id="Q24FF0"/>
<evidence type="ECO:0000256" key="7">
    <source>
        <dbReference type="SAM" id="MobiDB-lite"/>
    </source>
</evidence>
<evidence type="ECO:0000256" key="5">
    <source>
        <dbReference type="ARBA" id="ARBA00023049"/>
    </source>
</evidence>
<dbReference type="GO" id="GO:0046872">
    <property type="term" value="F:metal ion binding"/>
    <property type="evidence" value="ECO:0007669"/>
    <property type="project" value="UniProtKB-KW"/>
</dbReference>
<keyword evidence="10" id="KW-1185">Reference proteome</keyword>
<evidence type="ECO:0000256" key="2">
    <source>
        <dbReference type="ARBA" id="ARBA00022723"/>
    </source>
</evidence>
<evidence type="ECO:0000313" key="10">
    <source>
        <dbReference type="Proteomes" id="UP000009168"/>
    </source>
</evidence>
<dbReference type="GO" id="GO:0006508">
    <property type="term" value="P:proteolysis"/>
    <property type="evidence" value="ECO:0007669"/>
    <property type="project" value="UniProtKB-KW"/>
</dbReference>
<reference evidence="10" key="1">
    <citation type="journal article" date="2006" name="PLoS Biol.">
        <title>Macronuclear genome sequence of the ciliate Tetrahymena thermophila, a model eukaryote.</title>
        <authorList>
            <person name="Eisen J.A."/>
            <person name="Coyne R.S."/>
            <person name="Wu M."/>
            <person name="Wu D."/>
            <person name="Thiagarajan M."/>
            <person name="Wortman J.R."/>
            <person name="Badger J.H."/>
            <person name="Ren Q."/>
            <person name="Amedeo P."/>
            <person name="Jones K.M."/>
            <person name="Tallon L.J."/>
            <person name="Delcher A.L."/>
            <person name="Salzberg S.L."/>
            <person name="Silva J.C."/>
            <person name="Haas B.J."/>
            <person name="Majoros W.H."/>
            <person name="Farzad M."/>
            <person name="Carlton J.M."/>
            <person name="Smith R.K. Jr."/>
            <person name="Garg J."/>
            <person name="Pearlman R.E."/>
            <person name="Karrer K.M."/>
            <person name="Sun L."/>
            <person name="Manning G."/>
            <person name="Elde N.C."/>
            <person name="Turkewitz A.P."/>
            <person name="Asai D.J."/>
            <person name="Wilkes D.E."/>
            <person name="Wang Y."/>
            <person name="Cai H."/>
            <person name="Collins K."/>
            <person name="Stewart B.A."/>
            <person name="Lee S.R."/>
            <person name="Wilamowska K."/>
            <person name="Weinberg Z."/>
            <person name="Ruzzo W.L."/>
            <person name="Wloga D."/>
            <person name="Gaertig J."/>
            <person name="Frankel J."/>
            <person name="Tsao C.-C."/>
            <person name="Gorovsky M.A."/>
            <person name="Keeling P.J."/>
            <person name="Waller R.F."/>
            <person name="Patron N.J."/>
            <person name="Cherry J.M."/>
            <person name="Stover N.A."/>
            <person name="Krieger C.J."/>
            <person name="del Toro C."/>
            <person name="Ryder H.F."/>
            <person name="Williamson S.C."/>
            <person name="Barbeau R.A."/>
            <person name="Hamilton E.P."/>
            <person name="Orias E."/>
        </authorList>
    </citation>
    <scope>NUCLEOTIDE SEQUENCE [LARGE SCALE GENOMIC DNA]</scope>
    <source>
        <strain evidence="10">SB210</strain>
    </source>
</reference>
<dbReference type="GO" id="GO:0004222">
    <property type="term" value="F:metalloendopeptidase activity"/>
    <property type="evidence" value="ECO:0007669"/>
    <property type="project" value="InterPro"/>
</dbReference>
<feature type="domain" description="Peptidase M48" evidence="8">
    <location>
        <begin position="181"/>
        <end position="312"/>
    </location>
</feature>
<evidence type="ECO:0000256" key="3">
    <source>
        <dbReference type="ARBA" id="ARBA00022801"/>
    </source>
</evidence>
<dbReference type="GeneID" id="7827564"/>
<dbReference type="Pfam" id="PF01435">
    <property type="entry name" value="Peptidase_M48"/>
    <property type="match status" value="1"/>
</dbReference>
<evidence type="ECO:0000256" key="4">
    <source>
        <dbReference type="ARBA" id="ARBA00022833"/>
    </source>
</evidence>
<evidence type="ECO:0000259" key="8">
    <source>
        <dbReference type="Pfam" id="PF01435"/>
    </source>
</evidence>
<evidence type="ECO:0000313" key="9">
    <source>
        <dbReference type="EMBL" id="EAS06508.2"/>
    </source>
</evidence>
<sequence>MIKKILKTQMQLGSSFMKMGIQANMKNNFCSQNSSNEKKDQQNQEQSEQQKKQQQEREEAKERAAKEAQIRKQKKEEKEIEELKNQYEAQNSSFSTASQFYKLIKSKLLLGGTGLLALFFGYQFYDITESNVDPVDGTKKILPINKNYEKKLASSISGIFQGENKIINDNKRLYNKMKKVQQKFNRYEKLNFPVNGNIYLIDKDDFVFFMLPNGDIFVSRRVAFDLKEIELQILMGYELSHLYMRSSTKNIPFSQFGNILLMKLFDFTELFSQFVPLQEIRQYYTLPLSREQENNNMIMAADILDELDVELDPESLKFYLRDICSYFKKDPNAYILDFYKKHPNLL</sequence>
<dbReference type="RefSeq" id="XP_001026753.2">
    <property type="nucleotide sequence ID" value="XM_001026753.2"/>
</dbReference>
<evidence type="ECO:0000256" key="6">
    <source>
        <dbReference type="RuleBase" id="RU003983"/>
    </source>
</evidence>
<keyword evidence="3 6" id="KW-0378">Hydrolase</keyword>
<accession>Q24FF0</accession>
<dbReference type="AlphaFoldDB" id="Q24FF0"/>
<dbReference type="EMBL" id="GG662285">
    <property type="protein sequence ID" value="EAS06508.2"/>
    <property type="molecule type" value="Genomic_DNA"/>
</dbReference>
<dbReference type="InterPro" id="IPR001915">
    <property type="entry name" value="Peptidase_M48"/>
</dbReference>
<evidence type="ECO:0000256" key="1">
    <source>
        <dbReference type="ARBA" id="ARBA00022670"/>
    </source>
</evidence>
<keyword evidence="4 6" id="KW-0862">Zinc</keyword>
<keyword evidence="5 6" id="KW-0482">Metalloprotease</keyword>
<feature type="region of interest" description="Disordered" evidence="7">
    <location>
        <begin position="28"/>
        <end position="76"/>
    </location>
</feature>
<dbReference type="KEGG" id="tet:TTHERM_00865130"/>
<comment type="similarity">
    <text evidence="6">Belongs to the peptidase M48 family.</text>
</comment>
<gene>
    <name evidence="9" type="ORF">TTHERM_00865130</name>
</gene>
<proteinExistence type="inferred from homology"/>
<protein>
    <submittedName>
        <fullName evidence="9">M48 family peptidase</fullName>
    </submittedName>
</protein>
<dbReference type="Proteomes" id="UP000009168">
    <property type="component" value="Unassembled WGS sequence"/>
</dbReference>
<feature type="compositionally biased region" description="Basic and acidic residues" evidence="7">
    <location>
        <begin position="36"/>
        <end position="76"/>
    </location>
</feature>
<dbReference type="HOGENOM" id="CLU_807721_0_0_1"/>
<comment type="cofactor">
    <cofactor evidence="6">
        <name>Zn(2+)</name>
        <dbReference type="ChEBI" id="CHEBI:29105"/>
    </cofactor>
    <text evidence="6">Binds 1 zinc ion per subunit.</text>
</comment>
<organism evidence="9 10">
    <name type="scientific">Tetrahymena thermophila (strain SB210)</name>
    <dbReference type="NCBI Taxonomy" id="312017"/>
    <lineage>
        <taxon>Eukaryota</taxon>
        <taxon>Sar</taxon>
        <taxon>Alveolata</taxon>
        <taxon>Ciliophora</taxon>
        <taxon>Intramacronucleata</taxon>
        <taxon>Oligohymenophorea</taxon>
        <taxon>Hymenostomatida</taxon>
        <taxon>Tetrahymenina</taxon>
        <taxon>Tetrahymenidae</taxon>
        <taxon>Tetrahymena</taxon>
    </lineage>
</organism>
<keyword evidence="1 6" id="KW-0645">Protease</keyword>
<keyword evidence="2" id="KW-0479">Metal-binding</keyword>